<gene>
    <name evidence="2" type="ORF">CPB84DRAFT_1679001</name>
</gene>
<accession>A0A9P5TN58</accession>
<protein>
    <submittedName>
        <fullName evidence="2">Uncharacterized protein</fullName>
    </submittedName>
</protein>
<dbReference type="OrthoDB" id="2796825at2759"/>
<dbReference type="EMBL" id="JADNYJ010000037">
    <property type="protein sequence ID" value="KAF8902250.1"/>
    <property type="molecule type" value="Genomic_DNA"/>
</dbReference>
<feature type="transmembrane region" description="Helical" evidence="1">
    <location>
        <begin position="133"/>
        <end position="153"/>
    </location>
</feature>
<sequence length="322" mass="35395">MVNATTLFEHSYYIGSYMGGIMYGFELAVYFMILQALFRKGSKNSASSRRFCATYSTFMVLFSTIDVACNAIWGEQMWITYRNIPGGVPAYIAARVSVWYETMGSTSVVCSVFLGDGLLIYRTYLVYGRRGAAVILPVLAYLAAFGLAIEQLVVAGRPHGNFFEGESVKFATAYYSITISLNILLTISICVRLVRMSRRFARSLGQENGRVYTGAAAILVESAAPYSVLGLMYLIPYSLQNDTGILFGQLWSKMSGIAPLLIILRVVQGRAYRDEILTKTPLAFISTNAEPRQPTVAFATDDTTTFVLDDLPTKPSSLSGPA</sequence>
<evidence type="ECO:0000256" key="1">
    <source>
        <dbReference type="SAM" id="Phobius"/>
    </source>
</evidence>
<keyword evidence="1" id="KW-0812">Transmembrane</keyword>
<feature type="transmembrane region" description="Helical" evidence="1">
    <location>
        <begin position="98"/>
        <end position="121"/>
    </location>
</feature>
<comment type="caution">
    <text evidence="2">The sequence shown here is derived from an EMBL/GenBank/DDBJ whole genome shotgun (WGS) entry which is preliminary data.</text>
</comment>
<organism evidence="2 3">
    <name type="scientific">Gymnopilus junonius</name>
    <name type="common">Spectacular rustgill mushroom</name>
    <name type="synonym">Gymnopilus spectabilis subsp. junonius</name>
    <dbReference type="NCBI Taxonomy" id="109634"/>
    <lineage>
        <taxon>Eukaryota</taxon>
        <taxon>Fungi</taxon>
        <taxon>Dikarya</taxon>
        <taxon>Basidiomycota</taxon>
        <taxon>Agaricomycotina</taxon>
        <taxon>Agaricomycetes</taxon>
        <taxon>Agaricomycetidae</taxon>
        <taxon>Agaricales</taxon>
        <taxon>Agaricineae</taxon>
        <taxon>Hymenogastraceae</taxon>
        <taxon>Gymnopilus</taxon>
    </lineage>
</organism>
<feature type="transmembrane region" description="Helical" evidence="1">
    <location>
        <begin position="173"/>
        <end position="194"/>
    </location>
</feature>
<evidence type="ECO:0000313" key="3">
    <source>
        <dbReference type="Proteomes" id="UP000724874"/>
    </source>
</evidence>
<keyword evidence="1" id="KW-0472">Membrane</keyword>
<evidence type="ECO:0000313" key="2">
    <source>
        <dbReference type="EMBL" id="KAF8902250.1"/>
    </source>
</evidence>
<reference evidence="2" key="1">
    <citation type="submission" date="2020-11" db="EMBL/GenBank/DDBJ databases">
        <authorList>
            <consortium name="DOE Joint Genome Institute"/>
            <person name="Ahrendt S."/>
            <person name="Riley R."/>
            <person name="Andreopoulos W."/>
            <person name="LaButti K."/>
            <person name="Pangilinan J."/>
            <person name="Ruiz-duenas F.J."/>
            <person name="Barrasa J.M."/>
            <person name="Sanchez-Garcia M."/>
            <person name="Camarero S."/>
            <person name="Miyauchi S."/>
            <person name="Serrano A."/>
            <person name="Linde D."/>
            <person name="Babiker R."/>
            <person name="Drula E."/>
            <person name="Ayuso-Fernandez I."/>
            <person name="Pacheco R."/>
            <person name="Padilla G."/>
            <person name="Ferreira P."/>
            <person name="Barriuso J."/>
            <person name="Kellner H."/>
            <person name="Castanera R."/>
            <person name="Alfaro M."/>
            <person name="Ramirez L."/>
            <person name="Pisabarro A.G."/>
            <person name="Kuo A."/>
            <person name="Tritt A."/>
            <person name="Lipzen A."/>
            <person name="He G."/>
            <person name="Yan M."/>
            <person name="Ng V."/>
            <person name="Cullen D."/>
            <person name="Martin F."/>
            <person name="Rosso M.-N."/>
            <person name="Henrissat B."/>
            <person name="Hibbett D."/>
            <person name="Martinez A.T."/>
            <person name="Grigoriev I.V."/>
        </authorList>
    </citation>
    <scope>NUCLEOTIDE SEQUENCE</scope>
    <source>
        <strain evidence="2">AH 44721</strain>
    </source>
</reference>
<feature type="transmembrane region" description="Helical" evidence="1">
    <location>
        <begin position="12"/>
        <end position="33"/>
    </location>
</feature>
<feature type="transmembrane region" description="Helical" evidence="1">
    <location>
        <begin position="215"/>
        <end position="235"/>
    </location>
</feature>
<keyword evidence="3" id="KW-1185">Reference proteome</keyword>
<feature type="transmembrane region" description="Helical" evidence="1">
    <location>
        <begin position="247"/>
        <end position="267"/>
    </location>
</feature>
<dbReference type="AlphaFoldDB" id="A0A9P5TN58"/>
<proteinExistence type="predicted"/>
<keyword evidence="1" id="KW-1133">Transmembrane helix</keyword>
<name>A0A9P5TN58_GYMJU</name>
<feature type="transmembrane region" description="Helical" evidence="1">
    <location>
        <begin position="53"/>
        <end position="73"/>
    </location>
</feature>
<dbReference type="Proteomes" id="UP000724874">
    <property type="component" value="Unassembled WGS sequence"/>
</dbReference>